<evidence type="ECO:0000256" key="5">
    <source>
        <dbReference type="ARBA" id="ARBA00022741"/>
    </source>
</evidence>
<dbReference type="EMBL" id="PGEX01000001">
    <property type="protein sequence ID" value="PJJ40606.1"/>
    <property type="molecule type" value="Genomic_DNA"/>
</dbReference>
<protein>
    <recommendedName>
        <fullName evidence="10">Probable GTP-binding protein EngB</fullName>
    </recommendedName>
</protein>
<evidence type="ECO:0000313" key="13">
    <source>
        <dbReference type="Proteomes" id="UP000231134"/>
    </source>
</evidence>
<evidence type="ECO:0000256" key="2">
    <source>
        <dbReference type="ARBA" id="ARBA00009638"/>
    </source>
</evidence>
<dbReference type="HAMAP" id="MF_00321">
    <property type="entry name" value="GTPase_EngB"/>
    <property type="match status" value="1"/>
</dbReference>
<dbReference type="PRINTS" id="PR00326">
    <property type="entry name" value="GTP1OBG"/>
</dbReference>
<keyword evidence="13" id="KW-1185">Reference proteome</keyword>
<dbReference type="OrthoDB" id="9804921at2"/>
<evidence type="ECO:0000256" key="9">
    <source>
        <dbReference type="ARBA" id="ARBA00023306"/>
    </source>
</evidence>
<keyword evidence="7 10" id="KW-0342">GTP-binding</keyword>
<comment type="similarity">
    <text evidence="2 10">Belongs to the TRAFAC class TrmE-Era-EngA-EngB-Septin-like GTPase superfamily. EngB GTPase family.</text>
</comment>
<dbReference type="InterPro" id="IPR006073">
    <property type="entry name" value="GTP-bd"/>
</dbReference>
<gene>
    <name evidence="10" type="primary">engB</name>
    <name evidence="12" type="ORF">BGX16_0537</name>
</gene>
<evidence type="ECO:0000256" key="10">
    <source>
        <dbReference type="HAMAP-Rule" id="MF_00321"/>
    </source>
</evidence>
<comment type="caution">
    <text evidence="12">The sequence shown here is derived from an EMBL/GenBank/DDBJ whole genome shotgun (WGS) entry which is preliminary data.</text>
</comment>
<dbReference type="Proteomes" id="UP000231134">
    <property type="component" value="Unassembled WGS sequence"/>
</dbReference>
<evidence type="ECO:0000256" key="4">
    <source>
        <dbReference type="ARBA" id="ARBA00022723"/>
    </source>
</evidence>
<keyword evidence="9 10" id="KW-0131">Cell cycle</keyword>
<evidence type="ECO:0000256" key="8">
    <source>
        <dbReference type="ARBA" id="ARBA00023210"/>
    </source>
</evidence>
<sequence>MKPNEKNAFRPTMEAEFTTAATNVSQLPTDGLPQVAFLGRSNVGKSSLLNALTGRRKLVKISSKPGKTKEINFFKFNQAFYLVDLPGVGFAGVKFDKVSEMQNGIRAYVEHSKELKGIVYLIDSKLGPQPIDVETIEGIRALGCPVLPVMSKCDKANQSELSKTRNALNQLFENQVRPLRLSTLRKIGLGELWQEILSTVAVEA</sequence>
<keyword evidence="4" id="KW-0479">Metal-binding</keyword>
<dbReference type="GO" id="GO:0000917">
    <property type="term" value="P:division septum assembly"/>
    <property type="evidence" value="ECO:0007669"/>
    <property type="project" value="UniProtKB-KW"/>
</dbReference>
<evidence type="ECO:0000256" key="1">
    <source>
        <dbReference type="ARBA" id="ARBA00001946"/>
    </source>
</evidence>
<evidence type="ECO:0000256" key="6">
    <source>
        <dbReference type="ARBA" id="ARBA00022842"/>
    </source>
</evidence>
<dbReference type="PANTHER" id="PTHR11649:SF13">
    <property type="entry name" value="ENGB-TYPE G DOMAIN-CONTAINING PROTEIN"/>
    <property type="match status" value="1"/>
</dbReference>
<dbReference type="AlphaFoldDB" id="A0A2M9A4F1"/>
<feature type="domain" description="EngB-type G" evidence="11">
    <location>
        <begin position="31"/>
        <end position="202"/>
    </location>
</feature>
<dbReference type="InterPro" id="IPR019987">
    <property type="entry name" value="GTP-bd_ribosome_bio_YsxC"/>
</dbReference>
<dbReference type="PANTHER" id="PTHR11649">
    <property type="entry name" value="MSS1/TRME-RELATED GTP-BINDING PROTEIN"/>
    <property type="match status" value="1"/>
</dbReference>
<dbReference type="CDD" id="cd01876">
    <property type="entry name" value="YihA_EngB"/>
    <property type="match status" value="1"/>
</dbReference>
<dbReference type="PROSITE" id="PS51706">
    <property type="entry name" value="G_ENGB"/>
    <property type="match status" value="1"/>
</dbReference>
<comment type="cofactor">
    <cofactor evidence="1">
        <name>Mg(2+)</name>
        <dbReference type="ChEBI" id="CHEBI:18420"/>
    </cofactor>
</comment>
<dbReference type="NCBIfam" id="TIGR03598">
    <property type="entry name" value="GTPase_YsxC"/>
    <property type="match status" value="1"/>
</dbReference>
<dbReference type="RefSeq" id="WP_100424675.1">
    <property type="nucleotide sequence ID" value="NZ_JAQXKX010000044.1"/>
</dbReference>
<dbReference type="InterPro" id="IPR027417">
    <property type="entry name" value="P-loop_NTPase"/>
</dbReference>
<dbReference type="Pfam" id="PF01926">
    <property type="entry name" value="MMR_HSR1"/>
    <property type="match status" value="1"/>
</dbReference>
<name>A0A2M9A4F1_9BACT</name>
<reference evidence="12 13" key="1">
    <citation type="submission" date="2017-11" db="EMBL/GenBank/DDBJ databases">
        <title>Animal gut microbial communities from fecal samples from Wisconsin, USA.</title>
        <authorList>
            <person name="Neumann A."/>
        </authorList>
    </citation>
    <scope>NUCLEOTIDE SEQUENCE [LARGE SCALE GENOMIC DNA]</scope>
    <source>
        <strain evidence="12 13">UWS3</strain>
    </source>
</reference>
<accession>A0A2M9A4F1</accession>
<comment type="function">
    <text evidence="10">Necessary for normal cell division and for the maintenance of normal septation.</text>
</comment>
<keyword evidence="3 10" id="KW-0132">Cell division</keyword>
<dbReference type="GO" id="GO:0046872">
    <property type="term" value="F:metal ion binding"/>
    <property type="evidence" value="ECO:0007669"/>
    <property type="project" value="UniProtKB-KW"/>
</dbReference>
<evidence type="ECO:0000259" key="11">
    <source>
        <dbReference type="PROSITE" id="PS51706"/>
    </source>
</evidence>
<dbReference type="Gene3D" id="3.40.50.300">
    <property type="entry name" value="P-loop containing nucleotide triphosphate hydrolases"/>
    <property type="match status" value="1"/>
</dbReference>
<proteinExistence type="inferred from homology"/>
<evidence type="ECO:0000313" key="12">
    <source>
        <dbReference type="EMBL" id="PJJ40606.1"/>
    </source>
</evidence>
<keyword evidence="5 10" id="KW-0547">Nucleotide-binding</keyword>
<evidence type="ECO:0000256" key="7">
    <source>
        <dbReference type="ARBA" id="ARBA00023134"/>
    </source>
</evidence>
<keyword evidence="6" id="KW-0460">Magnesium</keyword>
<organism evidence="12 13">
    <name type="scientific">Hallerella succinigenes</name>
    <dbReference type="NCBI Taxonomy" id="1896222"/>
    <lineage>
        <taxon>Bacteria</taxon>
        <taxon>Pseudomonadati</taxon>
        <taxon>Fibrobacterota</taxon>
        <taxon>Fibrobacteria</taxon>
        <taxon>Fibrobacterales</taxon>
        <taxon>Fibrobacteraceae</taxon>
        <taxon>Hallerella</taxon>
    </lineage>
</organism>
<keyword evidence="8 10" id="KW-0717">Septation</keyword>
<dbReference type="InterPro" id="IPR030393">
    <property type="entry name" value="G_ENGB_dom"/>
</dbReference>
<dbReference type="GO" id="GO:0005525">
    <property type="term" value="F:GTP binding"/>
    <property type="evidence" value="ECO:0007669"/>
    <property type="project" value="UniProtKB-UniRule"/>
</dbReference>
<evidence type="ECO:0000256" key="3">
    <source>
        <dbReference type="ARBA" id="ARBA00022618"/>
    </source>
</evidence>
<dbReference type="SUPFAM" id="SSF52540">
    <property type="entry name" value="P-loop containing nucleoside triphosphate hydrolases"/>
    <property type="match status" value="1"/>
</dbReference>